<sequence>MKFKGLIMAGIEDVIQFEGMWAPLYVRRELRQIIRRWLPNTSHLRPGFGQVEMRDELQLLDFCQYYRLEYFSAAKDIAKIWDESKERIADGGPTFGELTCLGWIVFDGGRLIMQYSHLGTFSHITYPSPSTQKYLHELSKIKLVKKTFNFTQVDQKKAVKILDEQLLERYIPTNRPDWLAGRIDACPLLAGKIRYALLALKQINTWTGACWGLGMEAEKYASANDKYEASRHGD</sequence>
<dbReference type="HOGENOM" id="CLU_1183528_0_0_6"/>
<protein>
    <submittedName>
        <fullName evidence="1">Uncharacterized protein</fullName>
    </submittedName>
</protein>
<gene>
    <name evidence="1" type="ordered locus">Dda3937_01703</name>
</gene>
<dbReference type="EMBL" id="CP002038">
    <property type="protein sequence ID" value="ADM97007.1"/>
    <property type="molecule type" value="Genomic_DNA"/>
</dbReference>
<dbReference type="Proteomes" id="UP000006859">
    <property type="component" value="Chromosome"/>
</dbReference>
<reference evidence="1 2" key="1">
    <citation type="journal article" date="2011" name="J. Bacteriol.">
        <title>Genome sequence of the plant-pathogenic bacterium Dickeya dadantii 3937.</title>
        <authorList>
            <person name="Glasner J.D."/>
            <person name="Yang C.H."/>
            <person name="Reverchon S."/>
            <person name="Hugouvieux-Cotte-Pattat N."/>
            <person name="Condemine G."/>
            <person name="Bohin J.P."/>
            <person name="Van Gijsegem F."/>
            <person name="Yang S."/>
            <person name="Franza T."/>
            <person name="Expert D."/>
            <person name="Plunkett G. III"/>
            <person name="San Francisco M.J."/>
            <person name="Charkowski A.O."/>
            <person name="Py B."/>
            <person name="Bell K."/>
            <person name="Rauscher L."/>
            <person name="Rodriguez-Palenzuela P."/>
            <person name="Toussaint A."/>
            <person name="Holeva M.C."/>
            <person name="He S.Y."/>
            <person name="Douet V."/>
            <person name="Boccara M."/>
            <person name="Blanco C."/>
            <person name="Toth I."/>
            <person name="Anderson B.D."/>
            <person name="Biehl B.S."/>
            <person name="Mau B."/>
            <person name="Flynn S.M."/>
            <person name="Barras F."/>
            <person name="Lindeberg M."/>
            <person name="Birch P.R."/>
            <person name="Tsuyumu S."/>
            <person name="Shi X."/>
            <person name="Hibbing M."/>
            <person name="Yap M.N."/>
            <person name="Carpentier M."/>
            <person name="Dassa E."/>
            <person name="Umehara M."/>
            <person name="Kim J.F."/>
            <person name="Rusch M."/>
            <person name="Soni P."/>
            <person name="Mayhew G.F."/>
            <person name="Fouts D.E."/>
            <person name="Gill S.R."/>
            <person name="Blattner F.R."/>
            <person name="Keen N.T."/>
            <person name="Perna N.T."/>
        </authorList>
    </citation>
    <scope>NUCLEOTIDE SEQUENCE [LARGE SCALE GENOMIC DNA]</scope>
    <source>
        <strain evidence="1 2">3937</strain>
    </source>
</reference>
<dbReference type="AlphaFoldDB" id="E0SMR0"/>
<proteinExistence type="predicted"/>
<dbReference type="STRING" id="198628.Dda3937_01703"/>
<organism evidence="1 2">
    <name type="scientific">Dickeya dadantii (strain 3937)</name>
    <name type="common">Erwinia chrysanthemi (strain 3937)</name>
    <dbReference type="NCBI Taxonomy" id="198628"/>
    <lineage>
        <taxon>Bacteria</taxon>
        <taxon>Pseudomonadati</taxon>
        <taxon>Pseudomonadota</taxon>
        <taxon>Gammaproteobacteria</taxon>
        <taxon>Enterobacterales</taxon>
        <taxon>Pectobacteriaceae</taxon>
        <taxon>Dickeya</taxon>
    </lineage>
</organism>
<evidence type="ECO:0000313" key="2">
    <source>
        <dbReference type="Proteomes" id="UP000006859"/>
    </source>
</evidence>
<accession>E0SMR0</accession>
<evidence type="ECO:0000313" key="1">
    <source>
        <dbReference type="EMBL" id="ADM97007.1"/>
    </source>
</evidence>
<dbReference type="KEGG" id="ddd:Dda3937_01703"/>
<keyword evidence="2" id="KW-1185">Reference proteome</keyword>
<name>E0SMR0_DICD3</name>